<feature type="transmembrane region" description="Helical" evidence="1">
    <location>
        <begin position="6"/>
        <end position="27"/>
    </location>
</feature>
<feature type="non-terminal residue" evidence="2">
    <location>
        <position position="1"/>
    </location>
</feature>
<dbReference type="RefSeq" id="XP_007769793.1">
    <property type="nucleotide sequence ID" value="XM_007771603.1"/>
</dbReference>
<organism evidence="2 3">
    <name type="scientific">Coniophora puteana (strain RWD-64-598)</name>
    <name type="common">Brown rot fungus</name>
    <dbReference type="NCBI Taxonomy" id="741705"/>
    <lineage>
        <taxon>Eukaryota</taxon>
        <taxon>Fungi</taxon>
        <taxon>Dikarya</taxon>
        <taxon>Basidiomycota</taxon>
        <taxon>Agaricomycotina</taxon>
        <taxon>Agaricomycetes</taxon>
        <taxon>Agaricomycetidae</taxon>
        <taxon>Boletales</taxon>
        <taxon>Coniophorineae</taxon>
        <taxon>Coniophoraceae</taxon>
        <taxon>Coniophora</taxon>
    </lineage>
</organism>
<dbReference type="GO" id="GO:0015204">
    <property type="term" value="F:urea transmembrane transporter activity"/>
    <property type="evidence" value="ECO:0007669"/>
    <property type="project" value="InterPro"/>
</dbReference>
<evidence type="ECO:0000256" key="1">
    <source>
        <dbReference type="SAM" id="Phobius"/>
    </source>
</evidence>
<keyword evidence="3" id="KW-1185">Reference proteome</keyword>
<feature type="transmembrane region" description="Helical" evidence="1">
    <location>
        <begin position="34"/>
        <end position="56"/>
    </location>
</feature>
<dbReference type="OMA" id="FFKAWLV"/>
<proteinExistence type="predicted"/>
<evidence type="ECO:0000313" key="2">
    <source>
        <dbReference type="EMBL" id="EIW79454.1"/>
    </source>
</evidence>
<dbReference type="EMBL" id="JH711580">
    <property type="protein sequence ID" value="EIW79454.1"/>
    <property type="molecule type" value="Genomic_DNA"/>
</dbReference>
<keyword evidence="1" id="KW-0472">Membrane</keyword>
<keyword evidence="1" id="KW-1133">Transmembrane helix</keyword>
<dbReference type="AlphaFoldDB" id="A0A5M3MKV8"/>
<dbReference type="PANTHER" id="PTHR46154:SF2">
    <property type="entry name" value="SOLUTE SYMPORTER FAMILY TRANSPORTER (AFU_ORTHOLOGUE AFUA_6G03200)"/>
    <property type="match status" value="1"/>
</dbReference>
<comment type="caution">
    <text evidence="2">The sequence shown here is derived from an EMBL/GenBank/DDBJ whole genome shotgun (WGS) entry which is preliminary data.</text>
</comment>
<name>A0A5M3MKV8_CONPW</name>
<gene>
    <name evidence="2" type="ORF">CONPUDRAFT_58872</name>
</gene>
<dbReference type="GO" id="GO:0005886">
    <property type="term" value="C:plasma membrane"/>
    <property type="evidence" value="ECO:0007669"/>
    <property type="project" value="TreeGrafter"/>
</dbReference>
<dbReference type="KEGG" id="cput:CONPUDRAFT_58872"/>
<dbReference type="PANTHER" id="PTHR46154">
    <property type="match status" value="1"/>
</dbReference>
<evidence type="ECO:0000313" key="3">
    <source>
        <dbReference type="Proteomes" id="UP000053558"/>
    </source>
</evidence>
<dbReference type="GeneID" id="19207986"/>
<dbReference type="OrthoDB" id="6132759at2759"/>
<accession>A0A5M3MKV8</accession>
<dbReference type="InterPro" id="IPR031155">
    <property type="entry name" value="DUR"/>
</dbReference>
<dbReference type="Proteomes" id="UP000053558">
    <property type="component" value="Unassembled WGS sequence"/>
</dbReference>
<sequence length="79" mass="8838">SAHRAANTILMISQVIPLPLFFSEYIFSLRFFKAWVIICVIWLFLAAGITSLLPLWESRAAMGDIVSGILKDIRWVGAA</sequence>
<reference evidence="3" key="1">
    <citation type="journal article" date="2012" name="Science">
        <title>The Paleozoic origin of enzymatic lignin decomposition reconstructed from 31 fungal genomes.</title>
        <authorList>
            <person name="Floudas D."/>
            <person name="Binder M."/>
            <person name="Riley R."/>
            <person name="Barry K."/>
            <person name="Blanchette R.A."/>
            <person name="Henrissat B."/>
            <person name="Martinez A.T."/>
            <person name="Otillar R."/>
            <person name="Spatafora J.W."/>
            <person name="Yadav J.S."/>
            <person name="Aerts A."/>
            <person name="Benoit I."/>
            <person name="Boyd A."/>
            <person name="Carlson A."/>
            <person name="Copeland A."/>
            <person name="Coutinho P.M."/>
            <person name="de Vries R.P."/>
            <person name="Ferreira P."/>
            <person name="Findley K."/>
            <person name="Foster B."/>
            <person name="Gaskell J."/>
            <person name="Glotzer D."/>
            <person name="Gorecki P."/>
            <person name="Heitman J."/>
            <person name="Hesse C."/>
            <person name="Hori C."/>
            <person name="Igarashi K."/>
            <person name="Jurgens J.A."/>
            <person name="Kallen N."/>
            <person name="Kersten P."/>
            <person name="Kohler A."/>
            <person name="Kuees U."/>
            <person name="Kumar T.K.A."/>
            <person name="Kuo A."/>
            <person name="LaButti K."/>
            <person name="Larrondo L.F."/>
            <person name="Lindquist E."/>
            <person name="Ling A."/>
            <person name="Lombard V."/>
            <person name="Lucas S."/>
            <person name="Lundell T."/>
            <person name="Martin R."/>
            <person name="McLaughlin D.J."/>
            <person name="Morgenstern I."/>
            <person name="Morin E."/>
            <person name="Murat C."/>
            <person name="Nagy L.G."/>
            <person name="Nolan M."/>
            <person name="Ohm R.A."/>
            <person name="Patyshakuliyeva A."/>
            <person name="Rokas A."/>
            <person name="Ruiz-Duenas F.J."/>
            <person name="Sabat G."/>
            <person name="Salamov A."/>
            <person name="Samejima M."/>
            <person name="Schmutz J."/>
            <person name="Slot J.C."/>
            <person name="St John F."/>
            <person name="Stenlid J."/>
            <person name="Sun H."/>
            <person name="Sun S."/>
            <person name="Syed K."/>
            <person name="Tsang A."/>
            <person name="Wiebenga A."/>
            <person name="Young D."/>
            <person name="Pisabarro A."/>
            <person name="Eastwood D.C."/>
            <person name="Martin F."/>
            <person name="Cullen D."/>
            <person name="Grigoriev I.V."/>
            <person name="Hibbett D.S."/>
        </authorList>
    </citation>
    <scope>NUCLEOTIDE SEQUENCE [LARGE SCALE GENOMIC DNA]</scope>
    <source>
        <strain evidence="3">RWD-64-598 SS2</strain>
    </source>
</reference>
<protein>
    <submittedName>
        <fullName evidence="2">Uncharacterized protein</fullName>
    </submittedName>
</protein>
<keyword evidence="1" id="KW-0812">Transmembrane</keyword>